<gene>
    <name evidence="2" type="ORF">DV733_00915</name>
</gene>
<reference evidence="2 3" key="1">
    <citation type="journal article" date="2019" name="Nat. Commun.">
        <title>A new type of DNA phosphorothioation-based antiviral system in archaea.</title>
        <authorList>
            <person name="Xiong L."/>
            <person name="Liu S."/>
            <person name="Chen S."/>
            <person name="Xiao Y."/>
            <person name="Zhu B."/>
            <person name="Gao Y."/>
            <person name="Zhang Y."/>
            <person name="Chen B."/>
            <person name="Luo J."/>
            <person name="Deng Z."/>
            <person name="Chen X."/>
            <person name="Wang L."/>
            <person name="Chen S."/>
        </authorList>
    </citation>
    <scope>NUCLEOTIDE SEQUENCE [LARGE SCALE GENOMIC DNA]</scope>
    <source>
        <strain evidence="2 3">CBA1105</strain>
    </source>
</reference>
<feature type="transmembrane region" description="Helical" evidence="1">
    <location>
        <begin position="162"/>
        <end position="180"/>
    </location>
</feature>
<sequence>MSDWLPTRRSDWRLMGRTIRLVLSRVSYALFAVVAATVALMVFSLTQNFWFLVDVLGFEFLSLEDKLYIVLDQYPLVGTQFDLFQSLLLYTVAILTGANLTLAVYHVREHGLNLKTGGAGTLGTIFAILGVGCAACGSAVLVGLLSLFGASSTLLLLPMEGLELLVVALVLLVLSIYWLAEGMRGDQIHGCPV</sequence>
<evidence type="ECO:0000256" key="1">
    <source>
        <dbReference type="SAM" id="Phobius"/>
    </source>
</evidence>
<keyword evidence="1" id="KW-0472">Membrane</keyword>
<dbReference type="KEGG" id="hsn:DV733_00915"/>
<feature type="transmembrane region" description="Helical" evidence="1">
    <location>
        <begin position="21"/>
        <end position="43"/>
    </location>
</feature>
<keyword evidence="1" id="KW-1133">Transmembrane helix</keyword>
<feature type="transmembrane region" description="Helical" evidence="1">
    <location>
        <begin position="83"/>
        <end position="105"/>
    </location>
</feature>
<dbReference type="Proteomes" id="UP000296706">
    <property type="component" value="Chromosome"/>
</dbReference>
<evidence type="ECO:0000313" key="3">
    <source>
        <dbReference type="Proteomes" id="UP000296706"/>
    </source>
</evidence>
<keyword evidence="3" id="KW-1185">Reference proteome</keyword>
<accession>A0A4D6HFV8</accession>
<feature type="transmembrane region" description="Helical" evidence="1">
    <location>
        <begin position="125"/>
        <end position="150"/>
    </location>
</feature>
<organism evidence="2 3">
    <name type="scientific">Halapricum salinum</name>
    <dbReference type="NCBI Taxonomy" id="1457250"/>
    <lineage>
        <taxon>Archaea</taxon>
        <taxon>Methanobacteriati</taxon>
        <taxon>Methanobacteriota</taxon>
        <taxon>Stenosarchaea group</taxon>
        <taxon>Halobacteria</taxon>
        <taxon>Halobacteriales</taxon>
        <taxon>Haloarculaceae</taxon>
        <taxon>Halapricum</taxon>
    </lineage>
</organism>
<evidence type="ECO:0000313" key="2">
    <source>
        <dbReference type="EMBL" id="QCC52843.1"/>
    </source>
</evidence>
<dbReference type="EMBL" id="CP031310">
    <property type="protein sequence ID" value="QCC52843.1"/>
    <property type="molecule type" value="Genomic_DNA"/>
</dbReference>
<proteinExistence type="predicted"/>
<dbReference type="AlphaFoldDB" id="A0A4D6HFV8"/>
<name>A0A4D6HFV8_9EURY</name>
<protein>
    <submittedName>
        <fullName evidence="2">Uncharacterized protein</fullName>
    </submittedName>
</protein>
<keyword evidence="1" id="KW-0812">Transmembrane</keyword>